<dbReference type="SUPFAM" id="SSF51230">
    <property type="entry name" value="Single hybrid motif"/>
    <property type="match status" value="1"/>
</dbReference>
<keyword evidence="3" id="KW-0067">ATP-binding</keyword>
<keyword evidence="1" id="KW-0547">Nucleotide-binding</keyword>
<feature type="region of interest" description="Disordered" evidence="5">
    <location>
        <begin position="389"/>
        <end position="414"/>
    </location>
</feature>
<dbReference type="InterPro" id="IPR052708">
    <property type="entry name" value="PxpC"/>
</dbReference>
<dbReference type="AlphaFoldDB" id="A0A6J4VNF4"/>
<name>A0A6J4VNF4_9BACT</name>
<dbReference type="Gene3D" id="2.40.100.10">
    <property type="entry name" value="Cyclophilin-like"/>
    <property type="match status" value="1"/>
</dbReference>
<evidence type="ECO:0000256" key="1">
    <source>
        <dbReference type="ARBA" id="ARBA00022741"/>
    </source>
</evidence>
<dbReference type="Pfam" id="PF00364">
    <property type="entry name" value="Biotin_lipoyl"/>
    <property type="match status" value="1"/>
</dbReference>
<dbReference type="InterPro" id="IPR003778">
    <property type="entry name" value="CT_A_B"/>
</dbReference>
<reference evidence="7" key="1">
    <citation type="submission" date="2020-02" db="EMBL/GenBank/DDBJ databases">
        <authorList>
            <person name="Meier V. D."/>
        </authorList>
    </citation>
    <scope>NUCLEOTIDE SEQUENCE</scope>
    <source>
        <strain evidence="7">AVDCRST_MAG19</strain>
    </source>
</reference>
<dbReference type="InterPro" id="IPR001882">
    <property type="entry name" value="Biotin_BS"/>
</dbReference>
<evidence type="ECO:0000256" key="5">
    <source>
        <dbReference type="SAM" id="MobiDB-lite"/>
    </source>
</evidence>
<dbReference type="CDD" id="cd06850">
    <property type="entry name" value="biotinyl_domain"/>
    <property type="match status" value="1"/>
</dbReference>
<dbReference type="Pfam" id="PF02626">
    <property type="entry name" value="CT_A_B"/>
    <property type="match status" value="1"/>
</dbReference>
<organism evidence="7">
    <name type="scientific">uncultured Thermomicrobiales bacterium</name>
    <dbReference type="NCBI Taxonomy" id="1645740"/>
    <lineage>
        <taxon>Bacteria</taxon>
        <taxon>Pseudomonadati</taxon>
        <taxon>Thermomicrobiota</taxon>
        <taxon>Thermomicrobia</taxon>
        <taxon>Thermomicrobiales</taxon>
        <taxon>environmental samples</taxon>
    </lineage>
</organism>
<gene>
    <name evidence="7" type="ORF">AVDCRST_MAG19-4408</name>
</gene>
<dbReference type="PROSITE" id="PS50968">
    <property type="entry name" value="BIOTINYL_LIPOYL"/>
    <property type="match status" value="1"/>
</dbReference>
<dbReference type="SUPFAM" id="SSF50891">
    <property type="entry name" value="Cyclophilin-like"/>
    <property type="match status" value="1"/>
</dbReference>
<proteinExistence type="predicted"/>
<feature type="domain" description="Lipoyl-binding" evidence="6">
    <location>
        <begin position="409"/>
        <end position="492"/>
    </location>
</feature>
<dbReference type="GO" id="GO:0004039">
    <property type="term" value="F:allophanate hydrolase activity"/>
    <property type="evidence" value="ECO:0007669"/>
    <property type="project" value="UniProtKB-EC"/>
</dbReference>
<evidence type="ECO:0000256" key="3">
    <source>
        <dbReference type="ARBA" id="ARBA00022840"/>
    </source>
</evidence>
<dbReference type="EC" id="3.5.1.54" evidence="7"/>
<dbReference type="EMBL" id="CADCWL010000241">
    <property type="protein sequence ID" value="CAA9583479.1"/>
    <property type="molecule type" value="Genomic_DNA"/>
</dbReference>
<evidence type="ECO:0000256" key="4">
    <source>
        <dbReference type="ARBA" id="ARBA00023267"/>
    </source>
</evidence>
<dbReference type="InterPro" id="IPR011053">
    <property type="entry name" value="Single_hybrid_motif"/>
</dbReference>
<feature type="region of interest" description="Disordered" evidence="5">
    <location>
        <begin position="494"/>
        <end position="515"/>
    </location>
</feature>
<evidence type="ECO:0000256" key="2">
    <source>
        <dbReference type="ARBA" id="ARBA00022801"/>
    </source>
</evidence>
<dbReference type="Gene3D" id="2.40.50.100">
    <property type="match status" value="1"/>
</dbReference>
<feature type="region of interest" description="Disordered" evidence="5">
    <location>
        <begin position="314"/>
        <end position="339"/>
    </location>
</feature>
<evidence type="ECO:0000313" key="7">
    <source>
        <dbReference type="EMBL" id="CAA9583479.1"/>
    </source>
</evidence>
<dbReference type="InterPro" id="IPR000089">
    <property type="entry name" value="Biotin_lipoyl"/>
</dbReference>
<dbReference type="NCBIfam" id="TIGR00724">
    <property type="entry name" value="urea_amlyse_rel"/>
    <property type="match status" value="1"/>
</dbReference>
<keyword evidence="2 7" id="KW-0378">Hydrolase</keyword>
<dbReference type="PANTHER" id="PTHR43309:SF3">
    <property type="entry name" value="5-OXOPROLINASE SUBUNIT C"/>
    <property type="match status" value="1"/>
</dbReference>
<dbReference type="PANTHER" id="PTHR43309">
    <property type="entry name" value="5-OXOPROLINASE SUBUNIT C"/>
    <property type="match status" value="1"/>
</dbReference>
<evidence type="ECO:0000259" key="6">
    <source>
        <dbReference type="PROSITE" id="PS50968"/>
    </source>
</evidence>
<dbReference type="SMART" id="SM00797">
    <property type="entry name" value="AHS2"/>
    <property type="match status" value="1"/>
</dbReference>
<dbReference type="PROSITE" id="PS00188">
    <property type="entry name" value="BIOTIN"/>
    <property type="match status" value="1"/>
</dbReference>
<keyword evidence="4" id="KW-0092">Biotin</keyword>
<dbReference type="InterPro" id="IPR029000">
    <property type="entry name" value="Cyclophilin-like_dom_sf"/>
</dbReference>
<dbReference type="GO" id="GO:0005524">
    <property type="term" value="F:ATP binding"/>
    <property type="evidence" value="ECO:0007669"/>
    <property type="project" value="UniProtKB-KW"/>
</dbReference>
<feature type="compositionally biased region" description="Low complexity" evidence="5">
    <location>
        <begin position="503"/>
        <end position="515"/>
    </location>
</feature>
<accession>A0A6J4VNF4</accession>
<protein>
    <submittedName>
        <fullName evidence="7">Allophanate hydrolase 2 subunit 2</fullName>
        <ecNumber evidence="7">3.5.1.54</ecNumber>
    </submittedName>
</protein>
<sequence>MTAPALIVLGAGLQTTIQDLGRPGLMRFGVAPGGALDRRALILGNRLVGNEAGAAALEMTLVGSHLLASSPLVAALTGADLGATLNGASLPRWEPFLVGDGDEIVFQPGDAGTTGVRAYLCIAGGIAVEPVLGSRSTDLFGGFGGWDGRPLRAGDRLPVGEPAAPFNALMRRRLAGPHPVSDPAAPIRVVLGPQLDRFTYEGIAAFLGDRFAVAPRSDRTGLRLDGPPVAHARGADLVSEGIGHGAVQVPGDGRPIVLLAARQTIGGYPKIATAIGADLDRLGQLRPGDPVRFEAVDVATARSLTLAARAALGSATVTTRPSTPGIDASRLPPRPPVAEDDLESQAVAWTPDAIAALAAALRDAEVSSFRLEIGSLGLRLEFDWVTGSRGADTGNEDGGLPQHTAPPDPGGAEAADEVVTAPVLGVFYRRSAPDRPPLVVEGELVEAGQPLGLLEVMKTYHEVTAPRAARVAAFLVEDGDFVEYGRPIVRLSPPAAGDQRARSGGVSTGVTVVES</sequence>